<dbReference type="Gramene" id="Kaladp0066s0018.1.v1.1">
    <property type="protein sequence ID" value="Kaladp0066s0018.1.v1.1.CDS.1"/>
    <property type="gene ID" value="Kaladp0066s0018.v1.1"/>
</dbReference>
<keyword evidence="2" id="KW-1185">Reference proteome</keyword>
<dbReference type="AlphaFoldDB" id="A0A7N0UGH4"/>
<evidence type="ECO:0000313" key="2">
    <source>
        <dbReference type="Proteomes" id="UP000594263"/>
    </source>
</evidence>
<evidence type="ECO:0000313" key="1">
    <source>
        <dbReference type="EnsemblPlants" id="Kaladp0066s0018.1.v1.1.CDS.1"/>
    </source>
</evidence>
<sequence length="65" mass="7562">MLLGFILYHLIAYLQSDDIRWWCFIFSCSIWHRGDLLCIGLKIELLIWNVVGILSLSSCGWTTTL</sequence>
<dbReference type="Proteomes" id="UP000594263">
    <property type="component" value="Unplaced"/>
</dbReference>
<organism evidence="1 2">
    <name type="scientific">Kalanchoe fedtschenkoi</name>
    <name type="common">Lavender scallops</name>
    <name type="synonym">South American air plant</name>
    <dbReference type="NCBI Taxonomy" id="63787"/>
    <lineage>
        <taxon>Eukaryota</taxon>
        <taxon>Viridiplantae</taxon>
        <taxon>Streptophyta</taxon>
        <taxon>Embryophyta</taxon>
        <taxon>Tracheophyta</taxon>
        <taxon>Spermatophyta</taxon>
        <taxon>Magnoliopsida</taxon>
        <taxon>eudicotyledons</taxon>
        <taxon>Gunneridae</taxon>
        <taxon>Pentapetalae</taxon>
        <taxon>Saxifragales</taxon>
        <taxon>Crassulaceae</taxon>
        <taxon>Kalanchoe</taxon>
    </lineage>
</organism>
<protein>
    <submittedName>
        <fullName evidence="1">Uncharacterized protein</fullName>
    </submittedName>
</protein>
<name>A0A7N0UGH4_KALFE</name>
<dbReference type="EnsemblPlants" id="Kaladp0066s0018.1.v1.1">
    <property type="protein sequence ID" value="Kaladp0066s0018.1.v1.1.CDS.1"/>
    <property type="gene ID" value="Kaladp0066s0018.v1.1"/>
</dbReference>
<proteinExistence type="predicted"/>
<accession>A0A7N0UGH4</accession>
<reference evidence="1" key="1">
    <citation type="submission" date="2021-01" db="UniProtKB">
        <authorList>
            <consortium name="EnsemblPlants"/>
        </authorList>
    </citation>
    <scope>IDENTIFICATION</scope>
</reference>